<feature type="repeat" description="WD" evidence="3">
    <location>
        <begin position="1500"/>
        <end position="1532"/>
    </location>
</feature>
<evidence type="ECO:0000256" key="3">
    <source>
        <dbReference type="PROSITE-ProRule" id="PRU00221"/>
    </source>
</evidence>
<keyword evidence="2" id="KW-0677">Repeat</keyword>
<feature type="region of interest" description="Disordered" evidence="4">
    <location>
        <begin position="218"/>
        <end position="245"/>
    </location>
</feature>
<evidence type="ECO:0000259" key="5">
    <source>
        <dbReference type="PROSITE" id="PS50837"/>
    </source>
</evidence>
<feature type="repeat" description="WD" evidence="3">
    <location>
        <begin position="987"/>
        <end position="1028"/>
    </location>
</feature>
<dbReference type="InterPro" id="IPR019775">
    <property type="entry name" value="WD40_repeat_CS"/>
</dbReference>
<feature type="repeat" description="WD" evidence="3">
    <location>
        <begin position="1198"/>
        <end position="1239"/>
    </location>
</feature>
<dbReference type="Gene3D" id="2.160.20.80">
    <property type="entry name" value="E3 ubiquitin-protein ligase SopA"/>
    <property type="match status" value="1"/>
</dbReference>
<name>A0A919IKQ0_9ACTN</name>
<dbReference type="InterPro" id="IPR001680">
    <property type="entry name" value="WD40_rpt"/>
</dbReference>
<dbReference type="Pfam" id="PF22739">
    <property type="entry name" value="NA-iREase3"/>
    <property type="match status" value="1"/>
</dbReference>
<dbReference type="InterPro" id="IPR027417">
    <property type="entry name" value="P-loop_NTPase"/>
</dbReference>
<dbReference type="Proteomes" id="UP000619479">
    <property type="component" value="Unassembled WGS sequence"/>
</dbReference>
<dbReference type="Gene3D" id="2.130.10.10">
    <property type="entry name" value="YVTN repeat-like/Quinoprotein amine dehydrogenase"/>
    <property type="match status" value="4"/>
</dbReference>
<dbReference type="Gene3D" id="3.40.50.300">
    <property type="entry name" value="P-loop containing nucleotide triphosphate hydrolases"/>
    <property type="match status" value="1"/>
</dbReference>
<dbReference type="InterPro" id="IPR020472">
    <property type="entry name" value="WD40_PAC1"/>
</dbReference>
<sequence length="1600" mass="173024">MISGDLAERATTGEYEAAHQFLSALRDALGIESRRIVLVPGTRDVNRGMCHAYFMRRESNEEKAVPPYWEKWQPFSTMLRRFHGAELPKDQPWSLTEFPALRVVVAGFNSTMALTHLEQDEHGCLGDTQIDWFANQLDTADRRDWLRIGVIHHRPEGPGAISDAGRFAEMLGPHLDVVLHGQAGEPLLSRLGDAGVPILGSGPAWQLIEARPETVRTAPGAEPIRLPHPYPRRPIPRPRRPEPPPAMRRLTAQVAEVCTLRNKGAEIVPVHRQNSDHLAYLRVSPDRNRGDLGPAEQYPVGVCAGTPSRADIEWFVEVLARFRTGIAHLVHSGDAAGPEVHAFARTHDVELITFPDYQVGPDLALFARNQAAELTHDQVYRSDLYVPQRFTEFLPPSFAPSEARPATDLLTWLRDWVRTSNGRLVVVLGTFGHGKTFLLKELARRMAEDDASTVPVLIDLRGFEKAYSLDELVAVQLARQGQRKFDLDVFRYLRREGRVTLLFDGFDELATRVSYDRATNHLDTIVQAAEDRAKVVVTSRDQHFLTDTDVLTALGAQLGTDRQVVRLANFDDEQIVAYLTNQLRDPEGAQTRFDLLHRVRRLLPLSRNPRMLAFITDLGEDRLSLASNAGGPITAADLYRQVLDKWLAYEAHRLERLGPDAPSEAVLLEAVTHLALRLWDQPDGSLSLEDLGDAADHLSRLTTATVGDAATLEPQESAHVLGSSTLLVRVGDHRFTFVHDSVREWLIANHLVGESIAATGLVGHRWSSLMIEFLCGLAGRDVMREWAEGILAGRPTSRVVGRNAVEVLRFLGVTRSSSPFNMAGSDLTGQDLSARFLAGADLSDADLTGASLIGADLTGATLTGANLTDARLDRATLRGADLTGADLSGARLLGSEMTDAVLAGTRLRRAALVAAQGLDAEALSEADTLGAALPSAGGPEPQIASSAVIHAVAVVPGMKLLAGAGADGMIRIWDALHRRPLRMLRTLPGHTRALWALALTPDDRFLASAGEDETVRVWDTTSGRPVYALAGHMGRIRALAFSPDGQQLASAGDDEIIRIWDTATGQAVHTLAGHGGRIRALAYNPLGGHLASAGDDEAVRIWDTATGRAAQLLTGHTGQVHAVAWAPAGDRIASVGDDRQVLVWDVGAEAVMHRLTGHTQCIHAVAFHPDGRRLASAGDEGVIWVWDSLAGRPLPPLTGRHAGPVHSLAYYPDGEHLASASSDRTVRIWDTDDRQPERILRPAGGDARALCFAGRADDPWMAVGAGDGSVRLWQPAAGTPPRVLTEPAVADPAVTAIAATRDGHQLATAGADGGIRIWNVGTGESEPPLTGHRGAVHSIAFDPDGRHLASAGADGTVRLWDVTGKDAPRIFAGQDGTVTALGFWAVAFTPDGRFVVGGGTNGTIRIWPLPTGKRQSRAGHTSTVRAIAFSPNGRQMASADEDGVIRLHSTVDDPPLILTGHEGVVTAIAYSPDGGHLASGGTDGTIRIWDTATGRPTDTLTGQPGWIRSLSYTPDGQRLAVAGGDQAVRIWETGRSTPHAVLVPLADKGSVVLFHDQRYVLRGRPGDEYWYAMGMCRFDPGDLDPYVPDLRPARPGDRLW</sequence>
<feature type="repeat" description="WD" evidence="3">
    <location>
        <begin position="1155"/>
        <end position="1187"/>
    </location>
</feature>
<protein>
    <recommendedName>
        <fullName evidence="5">NACHT domain-containing protein</fullName>
    </recommendedName>
</protein>
<feature type="repeat" description="WD" evidence="3">
    <location>
        <begin position="1329"/>
        <end position="1370"/>
    </location>
</feature>
<dbReference type="InterPro" id="IPR011047">
    <property type="entry name" value="Quinoprotein_ADH-like_sf"/>
</dbReference>
<feature type="repeat" description="WD" evidence="3">
    <location>
        <begin position="1113"/>
        <end position="1154"/>
    </location>
</feature>
<dbReference type="CDD" id="cd00200">
    <property type="entry name" value="WD40"/>
    <property type="match status" value="2"/>
</dbReference>
<gene>
    <name evidence="6" type="ORF">Acy02nite_40180</name>
</gene>
<dbReference type="SUPFAM" id="SSF52540">
    <property type="entry name" value="P-loop containing nucleoside triphosphate hydrolases"/>
    <property type="match status" value="1"/>
</dbReference>
<dbReference type="PROSITE" id="PS50294">
    <property type="entry name" value="WD_REPEATS_REGION"/>
    <property type="match status" value="10"/>
</dbReference>
<dbReference type="Pfam" id="PF00400">
    <property type="entry name" value="WD40"/>
    <property type="match status" value="13"/>
</dbReference>
<dbReference type="Gene3D" id="3.60.21.10">
    <property type="match status" value="1"/>
</dbReference>
<accession>A0A919IKQ0</accession>
<dbReference type="SUPFAM" id="SSF50978">
    <property type="entry name" value="WD40 repeat-like"/>
    <property type="match status" value="1"/>
</dbReference>
<feature type="repeat" description="WD" evidence="3">
    <location>
        <begin position="1385"/>
        <end position="1417"/>
    </location>
</feature>
<evidence type="ECO:0000256" key="1">
    <source>
        <dbReference type="ARBA" id="ARBA00022574"/>
    </source>
</evidence>
<evidence type="ECO:0000313" key="7">
    <source>
        <dbReference type="Proteomes" id="UP000619479"/>
    </source>
</evidence>
<proteinExistence type="predicted"/>
<dbReference type="InterPro" id="IPR029052">
    <property type="entry name" value="Metallo-depent_PP-like"/>
</dbReference>
<reference evidence="6" key="1">
    <citation type="submission" date="2021-01" db="EMBL/GenBank/DDBJ databases">
        <title>Whole genome shotgun sequence of Actinoplanes cyaneus NBRC 14990.</title>
        <authorList>
            <person name="Komaki H."/>
            <person name="Tamura T."/>
        </authorList>
    </citation>
    <scope>NUCLEOTIDE SEQUENCE</scope>
    <source>
        <strain evidence="6">NBRC 14990</strain>
    </source>
</reference>
<dbReference type="InterPro" id="IPR007111">
    <property type="entry name" value="NACHT_NTPase"/>
</dbReference>
<keyword evidence="7" id="KW-1185">Reference proteome</keyword>
<feature type="repeat" description="WD" evidence="3">
    <location>
        <begin position="942"/>
        <end position="974"/>
    </location>
</feature>
<dbReference type="InterPro" id="IPR036322">
    <property type="entry name" value="WD40_repeat_dom_sf"/>
</dbReference>
<feature type="repeat" description="WD" evidence="3">
    <location>
        <begin position="1029"/>
        <end position="1070"/>
    </location>
</feature>
<dbReference type="Pfam" id="PF05729">
    <property type="entry name" value="NACHT"/>
    <property type="match status" value="1"/>
</dbReference>
<evidence type="ECO:0000313" key="6">
    <source>
        <dbReference type="EMBL" id="GID66137.1"/>
    </source>
</evidence>
<dbReference type="SUPFAM" id="SSF141571">
    <property type="entry name" value="Pentapeptide repeat-like"/>
    <property type="match status" value="1"/>
</dbReference>
<dbReference type="Pfam" id="PF00805">
    <property type="entry name" value="Pentapeptide"/>
    <property type="match status" value="1"/>
</dbReference>
<feature type="repeat" description="WD" evidence="3">
    <location>
        <begin position="1071"/>
        <end position="1112"/>
    </location>
</feature>
<evidence type="ECO:0000256" key="4">
    <source>
        <dbReference type="SAM" id="MobiDB-lite"/>
    </source>
</evidence>
<dbReference type="PRINTS" id="PR00320">
    <property type="entry name" value="GPROTEINBRPT"/>
</dbReference>
<dbReference type="EMBL" id="BOMH01000030">
    <property type="protein sequence ID" value="GID66137.1"/>
    <property type="molecule type" value="Genomic_DNA"/>
</dbReference>
<feature type="domain" description="NACHT" evidence="5">
    <location>
        <begin position="423"/>
        <end position="540"/>
    </location>
</feature>
<dbReference type="SUPFAM" id="SSF56300">
    <property type="entry name" value="Metallo-dependent phosphatases"/>
    <property type="match status" value="1"/>
</dbReference>
<dbReference type="PANTHER" id="PTHR22847">
    <property type="entry name" value="WD40 REPEAT PROTEIN"/>
    <property type="match status" value="1"/>
</dbReference>
<organism evidence="6 7">
    <name type="scientific">Actinoplanes cyaneus</name>
    <dbReference type="NCBI Taxonomy" id="52696"/>
    <lineage>
        <taxon>Bacteria</taxon>
        <taxon>Bacillati</taxon>
        <taxon>Actinomycetota</taxon>
        <taxon>Actinomycetes</taxon>
        <taxon>Micromonosporales</taxon>
        <taxon>Micromonosporaceae</taxon>
        <taxon>Actinoplanes</taxon>
    </lineage>
</organism>
<dbReference type="InterPro" id="IPR015943">
    <property type="entry name" value="WD40/YVTN_repeat-like_dom_sf"/>
</dbReference>
<dbReference type="PROSITE" id="PS50082">
    <property type="entry name" value="WD_REPEATS_2"/>
    <property type="match status" value="13"/>
</dbReference>
<dbReference type="PANTHER" id="PTHR22847:SF637">
    <property type="entry name" value="WD REPEAT DOMAIN 5B"/>
    <property type="match status" value="1"/>
</dbReference>
<dbReference type="InterPro" id="IPR054571">
    <property type="entry name" value="NA-iREase3_dom"/>
</dbReference>
<dbReference type="InterPro" id="IPR001646">
    <property type="entry name" value="5peptide_repeat"/>
</dbReference>
<comment type="caution">
    <text evidence="6">The sequence shown here is derived from an EMBL/GenBank/DDBJ whole genome shotgun (WGS) entry which is preliminary data.</text>
</comment>
<dbReference type="PROSITE" id="PS00678">
    <property type="entry name" value="WD_REPEATS_1"/>
    <property type="match status" value="7"/>
</dbReference>
<dbReference type="PROSITE" id="PS50837">
    <property type="entry name" value="NACHT"/>
    <property type="match status" value="1"/>
</dbReference>
<feature type="repeat" description="WD" evidence="3">
    <location>
        <begin position="1294"/>
        <end position="1328"/>
    </location>
</feature>
<evidence type="ECO:0000256" key="2">
    <source>
        <dbReference type="ARBA" id="ARBA00022737"/>
    </source>
</evidence>
<keyword evidence="1 3" id="KW-0853">WD repeat</keyword>
<dbReference type="SMART" id="SM00320">
    <property type="entry name" value="WD40"/>
    <property type="match status" value="14"/>
</dbReference>
<feature type="repeat" description="WD" evidence="3">
    <location>
        <begin position="1458"/>
        <end position="1499"/>
    </location>
</feature>
<feature type="repeat" description="WD" evidence="3">
    <location>
        <begin position="1417"/>
        <end position="1447"/>
    </location>
</feature>
<dbReference type="RefSeq" id="WP_203742629.1">
    <property type="nucleotide sequence ID" value="NZ_BAAAUC010000043.1"/>
</dbReference>
<dbReference type="SUPFAM" id="SSF50998">
    <property type="entry name" value="Quinoprotein alcohol dehydrogenase-like"/>
    <property type="match status" value="1"/>
</dbReference>